<keyword evidence="1" id="KW-0472">Membrane</keyword>
<keyword evidence="1" id="KW-0812">Transmembrane</keyword>
<name>A0ABP0UPZ0_9BRYO</name>
<evidence type="ECO:0000256" key="1">
    <source>
        <dbReference type="SAM" id="Phobius"/>
    </source>
</evidence>
<gene>
    <name evidence="2" type="ORF">CSSPTR1EN2_LOCUS18610</name>
</gene>
<dbReference type="Proteomes" id="UP001497512">
    <property type="component" value="Chromosome 5"/>
</dbReference>
<proteinExistence type="predicted"/>
<evidence type="ECO:0000313" key="2">
    <source>
        <dbReference type="EMBL" id="CAK9227180.1"/>
    </source>
</evidence>
<keyword evidence="1" id="KW-1133">Transmembrane helix</keyword>
<sequence length="54" mass="5927">MDSSDVKALLLGLLGTFLTLQAYNQTYMDTTYCMLLGFVVLLVAWGVKEGVIPL</sequence>
<dbReference type="EMBL" id="OZ019897">
    <property type="protein sequence ID" value="CAK9227180.1"/>
    <property type="molecule type" value="Genomic_DNA"/>
</dbReference>
<keyword evidence="3" id="KW-1185">Reference proteome</keyword>
<protein>
    <submittedName>
        <fullName evidence="2">Uncharacterized protein</fullName>
    </submittedName>
</protein>
<accession>A0ABP0UPZ0</accession>
<feature type="transmembrane region" description="Helical" evidence="1">
    <location>
        <begin position="32"/>
        <end position="51"/>
    </location>
</feature>
<evidence type="ECO:0000313" key="3">
    <source>
        <dbReference type="Proteomes" id="UP001497512"/>
    </source>
</evidence>
<reference evidence="2" key="1">
    <citation type="submission" date="2024-02" db="EMBL/GenBank/DDBJ databases">
        <authorList>
            <consortium name="ELIXIR-Norway"/>
            <consortium name="Elixir Norway"/>
        </authorList>
    </citation>
    <scope>NUCLEOTIDE SEQUENCE</scope>
</reference>
<organism evidence="2 3">
    <name type="scientific">Sphagnum troendelagicum</name>
    <dbReference type="NCBI Taxonomy" id="128251"/>
    <lineage>
        <taxon>Eukaryota</taxon>
        <taxon>Viridiplantae</taxon>
        <taxon>Streptophyta</taxon>
        <taxon>Embryophyta</taxon>
        <taxon>Bryophyta</taxon>
        <taxon>Sphagnophytina</taxon>
        <taxon>Sphagnopsida</taxon>
        <taxon>Sphagnales</taxon>
        <taxon>Sphagnaceae</taxon>
        <taxon>Sphagnum</taxon>
    </lineage>
</organism>